<feature type="transmembrane region" description="Helical" evidence="2">
    <location>
        <begin position="108"/>
        <end position="131"/>
    </location>
</feature>
<feature type="compositionally biased region" description="Acidic residues" evidence="1">
    <location>
        <begin position="75"/>
        <end position="84"/>
    </location>
</feature>
<evidence type="ECO:0000256" key="1">
    <source>
        <dbReference type="SAM" id="MobiDB-lite"/>
    </source>
</evidence>
<evidence type="ECO:0000313" key="3">
    <source>
        <dbReference type="EMBL" id="MDY0884600.1"/>
    </source>
</evidence>
<feature type="transmembrane region" description="Helical" evidence="2">
    <location>
        <begin position="168"/>
        <end position="185"/>
    </location>
</feature>
<keyword evidence="2" id="KW-0812">Transmembrane</keyword>
<evidence type="ECO:0000256" key="2">
    <source>
        <dbReference type="SAM" id="Phobius"/>
    </source>
</evidence>
<keyword evidence="2" id="KW-0472">Membrane</keyword>
<dbReference type="EMBL" id="JAXCLW010000005">
    <property type="protein sequence ID" value="MDY0884600.1"/>
    <property type="molecule type" value="Genomic_DNA"/>
</dbReference>
<reference evidence="3 4" key="1">
    <citation type="journal article" date="2016" name="Antonie Van Leeuwenhoek">
        <title>Dongia soli sp. nov., isolated from soil from Dokdo, Korea.</title>
        <authorList>
            <person name="Kim D.U."/>
            <person name="Lee H."/>
            <person name="Kim H."/>
            <person name="Kim S.G."/>
            <person name="Ka J.O."/>
        </authorList>
    </citation>
    <scope>NUCLEOTIDE SEQUENCE [LARGE SCALE GENOMIC DNA]</scope>
    <source>
        <strain evidence="3 4">D78</strain>
    </source>
</reference>
<proteinExistence type="predicted"/>
<gene>
    <name evidence="3" type="ORF">SMD27_17285</name>
</gene>
<comment type="caution">
    <text evidence="3">The sequence shown here is derived from an EMBL/GenBank/DDBJ whole genome shotgun (WGS) entry which is preliminary data.</text>
</comment>
<evidence type="ECO:0000313" key="4">
    <source>
        <dbReference type="Proteomes" id="UP001279642"/>
    </source>
</evidence>
<dbReference type="Pfam" id="PF20554">
    <property type="entry name" value="DUF6766"/>
    <property type="match status" value="1"/>
</dbReference>
<keyword evidence="4" id="KW-1185">Reference proteome</keyword>
<keyword evidence="2" id="KW-1133">Transmembrane helix</keyword>
<dbReference type="RefSeq" id="WP_320509673.1">
    <property type="nucleotide sequence ID" value="NZ_JAXCLW010000005.1"/>
</dbReference>
<feature type="region of interest" description="Disordered" evidence="1">
    <location>
        <begin position="69"/>
        <end position="98"/>
    </location>
</feature>
<organism evidence="3 4">
    <name type="scientific">Dongia soli</name>
    <dbReference type="NCBI Taxonomy" id="600628"/>
    <lineage>
        <taxon>Bacteria</taxon>
        <taxon>Pseudomonadati</taxon>
        <taxon>Pseudomonadota</taxon>
        <taxon>Alphaproteobacteria</taxon>
        <taxon>Rhodospirillales</taxon>
        <taxon>Dongiaceae</taxon>
        <taxon>Dongia</taxon>
    </lineage>
</organism>
<accession>A0ABU5EGH9</accession>
<protein>
    <submittedName>
        <fullName evidence="3">DUF6766 family protein</fullName>
    </submittedName>
</protein>
<name>A0ABU5EGH9_9PROT</name>
<sequence length="205" mass="23163">MFFWAGQAVAGWLSYNEMRIEHQLAPLNLTRYLSSSHFIEATSENWESEFLQMGLFVLLTVFLRQKGSAESNPMPEEEGEEDSGSAEHSIKSEPSAARQRPRRGLGRWLYEHSLSLAFFLLFFLAFVAHAISGASLENSERMAHNEPPQELLGFLASSQFWFESFQNWQSEFLAVGAIVLLSIWLRERGSSQSKPVDAPNEKTGG</sequence>
<dbReference type="Proteomes" id="UP001279642">
    <property type="component" value="Unassembled WGS sequence"/>
</dbReference>
<dbReference type="InterPro" id="IPR046657">
    <property type="entry name" value="DUF6766"/>
</dbReference>